<protein>
    <submittedName>
        <fullName evidence="1">Uncharacterized protein</fullName>
    </submittedName>
</protein>
<evidence type="ECO:0000313" key="1">
    <source>
        <dbReference type="EMBL" id="ACV38836.1"/>
    </source>
</evidence>
<gene>
    <name evidence="1" type="ordered locus">Lebu_0933</name>
</gene>
<dbReference type="KEGG" id="lba:Lebu_0933"/>
<keyword evidence="2" id="KW-1185">Reference proteome</keyword>
<dbReference type="RefSeq" id="WP_015769184.1">
    <property type="nucleotide sequence ID" value="NC_013192.1"/>
</dbReference>
<reference evidence="1 2" key="1">
    <citation type="journal article" date="2009" name="Stand. Genomic Sci.">
        <title>Complete genome sequence of Leptotrichia buccalis type strain (C-1013-b).</title>
        <authorList>
            <person name="Ivanova N."/>
            <person name="Gronow S."/>
            <person name="Lapidus A."/>
            <person name="Copeland A."/>
            <person name="Glavina Del Rio T."/>
            <person name="Nolan M."/>
            <person name="Lucas S."/>
            <person name="Chen F."/>
            <person name="Tice H."/>
            <person name="Cheng J.F."/>
            <person name="Saunders E."/>
            <person name="Bruce D."/>
            <person name="Goodwin L."/>
            <person name="Brettin T."/>
            <person name="Detter J.C."/>
            <person name="Han C."/>
            <person name="Pitluck S."/>
            <person name="Mikhailova N."/>
            <person name="Pati A."/>
            <person name="Mavrommatis K."/>
            <person name="Chen A."/>
            <person name="Palaniappan K."/>
            <person name="Land M."/>
            <person name="Hauser L."/>
            <person name="Chang Y.J."/>
            <person name="Jeffries C.D."/>
            <person name="Chain P."/>
            <person name="Rohde C."/>
            <person name="Goker M."/>
            <person name="Bristow J."/>
            <person name="Eisen J.A."/>
            <person name="Markowitz V."/>
            <person name="Hugenholtz P."/>
            <person name="Kyrpides N.C."/>
            <person name="Klenk H.P."/>
        </authorList>
    </citation>
    <scope>NUCLEOTIDE SEQUENCE [LARGE SCALE GENOMIC DNA]</scope>
    <source>
        <strain evidence="2">ATCC 14201 / DSM 1135 / JCM 12969 / NCTC 10249 / C-1013-b</strain>
    </source>
</reference>
<organism evidence="1 2">
    <name type="scientific">Leptotrichia buccalis (strain ATCC 14201 / DSM 1135 / JCM 12969 / NCTC 10249 / C-1013-b)</name>
    <dbReference type="NCBI Taxonomy" id="523794"/>
    <lineage>
        <taxon>Bacteria</taxon>
        <taxon>Fusobacteriati</taxon>
        <taxon>Fusobacteriota</taxon>
        <taxon>Fusobacteriia</taxon>
        <taxon>Fusobacteriales</taxon>
        <taxon>Leptotrichiaceae</taxon>
        <taxon>Leptotrichia</taxon>
    </lineage>
</organism>
<dbReference type="AlphaFoldDB" id="C7N9K5"/>
<dbReference type="HOGENOM" id="CLU_3201547_0_0_0"/>
<dbReference type="EMBL" id="CP001685">
    <property type="protein sequence ID" value="ACV38836.1"/>
    <property type="molecule type" value="Genomic_DNA"/>
</dbReference>
<dbReference type="Proteomes" id="UP000001910">
    <property type="component" value="Chromosome"/>
</dbReference>
<proteinExistence type="predicted"/>
<evidence type="ECO:0000313" key="2">
    <source>
        <dbReference type="Proteomes" id="UP000001910"/>
    </source>
</evidence>
<name>C7N9K5_LEPBD</name>
<sequence>MKRQGLMIRHMKATKKVRHLRTPKKPDILMTSQERIQKELEKKQE</sequence>
<dbReference type="STRING" id="523794.Lebu_0933"/>
<accession>C7N9K5</accession>